<comment type="caution">
    <text evidence="1">The sequence shown here is derived from an EMBL/GenBank/DDBJ whole genome shotgun (WGS) entry which is preliminary data.</text>
</comment>
<organism evidence="1 2">
    <name type="scientific">Chryseobacterium luteum</name>
    <dbReference type="NCBI Taxonomy" id="421531"/>
    <lineage>
        <taxon>Bacteria</taxon>
        <taxon>Pseudomonadati</taxon>
        <taxon>Bacteroidota</taxon>
        <taxon>Flavobacteriia</taxon>
        <taxon>Flavobacteriales</taxon>
        <taxon>Weeksellaceae</taxon>
        <taxon>Chryseobacterium group</taxon>
        <taxon>Chryseobacterium</taxon>
    </lineage>
</organism>
<proteinExistence type="predicted"/>
<dbReference type="Proteomes" id="UP000028703">
    <property type="component" value="Unassembled WGS sequence"/>
</dbReference>
<dbReference type="InterPro" id="IPR041895">
    <property type="entry name" value="ArdA_dom1"/>
</dbReference>
<sequence length="180" mass="21374">MTKLQNCLEDFQIYVGTYSKYNSGSIYGSWLKLSDYSNYDELLEAMQELHQDEQDPEFMFQDYECSQFFIKQKLISECHLSANIYEIAEEINNSDYDFEVIEAYAECMSYYHKDVEDLLESLSDSYYGEYSSDEDFAQTTLEQDGSIPENLPSYIYIDWEATARHLMYDYMSSNGYYFRN</sequence>
<name>A0A085ZU41_9FLAO</name>
<dbReference type="Pfam" id="PF07275">
    <property type="entry name" value="ArdA"/>
    <property type="match status" value="1"/>
</dbReference>
<dbReference type="InterPro" id="IPR041893">
    <property type="entry name" value="ArdA_dom3"/>
</dbReference>
<dbReference type="RefSeq" id="WP_034703280.1">
    <property type="nucleotide sequence ID" value="NZ_JPRO01000004.1"/>
</dbReference>
<dbReference type="Gene3D" id="3.10.20.480">
    <property type="entry name" value="Antirestriction protein ArdA, domain 1"/>
    <property type="match status" value="1"/>
</dbReference>
<reference evidence="1 2" key="1">
    <citation type="submission" date="2014-07" db="EMBL/GenBank/DDBJ databases">
        <title>Genome of Chryseobacterium luteum DSM 18605.</title>
        <authorList>
            <person name="Stropko S.J."/>
            <person name="Pipes S.E."/>
            <person name="Newman J.D."/>
        </authorList>
    </citation>
    <scope>NUCLEOTIDE SEQUENCE [LARGE SCALE GENOMIC DNA]</scope>
    <source>
        <strain evidence="1 2">DSM 18605</strain>
    </source>
</reference>
<dbReference type="AlphaFoldDB" id="A0A085ZU41"/>
<dbReference type="OrthoDB" id="944647at2"/>
<protein>
    <submittedName>
        <fullName evidence="1">Antirestriction protein</fullName>
    </submittedName>
</protein>
<dbReference type="Gene3D" id="1.10.10.1190">
    <property type="entry name" value="Antirestriction protein ArdA, domain 3"/>
    <property type="match status" value="1"/>
</dbReference>
<gene>
    <name evidence="1" type="ORF">IX38_07255</name>
</gene>
<keyword evidence="2" id="KW-1185">Reference proteome</keyword>
<accession>A0A085ZU41</accession>
<dbReference type="InterPro" id="IPR009899">
    <property type="entry name" value="ArdA"/>
</dbReference>
<dbReference type="EMBL" id="JPRO01000004">
    <property type="protein sequence ID" value="KFF07955.1"/>
    <property type="molecule type" value="Genomic_DNA"/>
</dbReference>
<evidence type="ECO:0000313" key="2">
    <source>
        <dbReference type="Proteomes" id="UP000028703"/>
    </source>
</evidence>
<dbReference type="STRING" id="421531.IX38_07255"/>
<dbReference type="eggNOG" id="COG4734">
    <property type="taxonomic scope" value="Bacteria"/>
</dbReference>
<evidence type="ECO:0000313" key="1">
    <source>
        <dbReference type="EMBL" id="KFF07955.1"/>
    </source>
</evidence>